<dbReference type="InterPro" id="IPR021401">
    <property type="entry name" value="DUF3040"/>
</dbReference>
<dbReference type="Pfam" id="PF11239">
    <property type="entry name" value="DUF3040"/>
    <property type="match status" value="1"/>
</dbReference>
<gene>
    <name evidence="3" type="ORF">GCM10023215_07860</name>
</gene>
<proteinExistence type="predicted"/>
<protein>
    <recommendedName>
        <fullName evidence="5">DUF3040 domain-containing protein</fullName>
    </recommendedName>
</protein>
<dbReference type="Proteomes" id="UP001500325">
    <property type="component" value="Unassembled WGS sequence"/>
</dbReference>
<keyword evidence="2" id="KW-0812">Transmembrane</keyword>
<name>A0ABP8W054_9PSEU</name>
<evidence type="ECO:0000313" key="4">
    <source>
        <dbReference type="Proteomes" id="UP001500325"/>
    </source>
</evidence>
<keyword evidence="4" id="KW-1185">Reference proteome</keyword>
<evidence type="ECO:0000256" key="2">
    <source>
        <dbReference type="SAM" id="Phobius"/>
    </source>
</evidence>
<reference evidence="4" key="1">
    <citation type="journal article" date="2019" name="Int. J. Syst. Evol. Microbiol.">
        <title>The Global Catalogue of Microorganisms (GCM) 10K type strain sequencing project: providing services to taxonomists for standard genome sequencing and annotation.</title>
        <authorList>
            <consortium name="The Broad Institute Genomics Platform"/>
            <consortium name="The Broad Institute Genome Sequencing Center for Infectious Disease"/>
            <person name="Wu L."/>
            <person name="Ma J."/>
        </authorList>
    </citation>
    <scope>NUCLEOTIDE SEQUENCE [LARGE SCALE GENOMIC DNA]</scope>
    <source>
        <strain evidence="4">JCM 18055</strain>
    </source>
</reference>
<keyword evidence="2" id="KW-0472">Membrane</keyword>
<evidence type="ECO:0008006" key="5">
    <source>
        <dbReference type="Google" id="ProtNLM"/>
    </source>
</evidence>
<feature type="transmembrane region" description="Helical" evidence="2">
    <location>
        <begin position="44"/>
        <end position="60"/>
    </location>
</feature>
<evidence type="ECO:0000256" key="1">
    <source>
        <dbReference type="SAM" id="MobiDB-lite"/>
    </source>
</evidence>
<comment type="caution">
    <text evidence="3">The sequence shown here is derived from an EMBL/GenBank/DDBJ whole genome shotgun (WGS) entry which is preliminary data.</text>
</comment>
<evidence type="ECO:0000313" key="3">
    <source>
        <dbReference type="EMBL" id="GAA4677560.1"/>
    </source>
</evidence>
<organism evidence="3 4">
    <name type="scientific">Pseudonocardia yuanmonensis</name>
    <dbReference type="NCBI Taxonomy" id="1095914"/>
    <lineage>
        <taxon>Bacteria</taxon>
        <taxon>Bacillati</taxon>
        <taxon>Actinomycetota</taxon>
        <taxon>Actinomycetes</taxon>
        <taxon>Pseudonocardiales</taxon>
        <taxon>Pseudonocardiaceae</taxon>
        <taxon>Pseudonocardia</taxon>
    </lineage>
</organism>
<dbReference type="EMBL" id="BAABIC010000002">
    <property type="protein sequence ID" value="GAA4677560.1"/>
    <property type="molecule type" value="Genomic_DNA"/>
</dbReference>
<feature type="region of interest" description="Disordered" evidence="1">
    <location>
        <begin position="13"/>
        <end position="36"/>
    </location>
</feature>
<feature type="transmembrane region" description="Helical" evidence="2">
    <location>
        <begin position="66"/>
        <end position="87"/>
    </location>
</feature>
<keyword evidence="2" id="KW-1133">Transmembrane helix</keyword>
<sequence>MTEREKKVLAELGAELQADDPSLGAELSRPPATRSPTRMKVDRVVQALAVLAMVLVLVPADWFGLVLALVLMVGLPLLVLLWVDPTLRPRAARSRRNDDSHPQEGQG</sequence>
<accession>A0ABP8W054</accession>